<dbReference type="GO" id="GO:0016712">
    <property type="term" value="F:oxidoreductase activity, acting on paired donors, with incorporation or reduction of molecular oxygen, reduced flavin or flavoprotein as one donor, and incorporation of one atom of oxygen"/>
    <property type="evidence" value="ECO:0007669"/>
    <property type="project" value="TreeGrafter"/>
</dbReference>
<dbReference type="GO" id="GO:0006805">
    <property type="term" value="P:xenobiotic metabolic process"/>
    <property type="evidence" value="ECO:0007669"/>
    <property type="project" value="TreeGrafter"/>
</dbReference>
<dbReference type="InterPro" id="IPR036396">
    <property type="entry name" value="Cyt_P450_sf"/>
</dbReference>
<dbReference type="PRINTS" id="PR00463">
    <property type="entry name" value="EP450I"/>
</dbReference>
<evidence type="ECO:0000256" key="4">
    <source>
        <dbReference type="ARBA" id="ARBA00023004"/>
    </source>
</evidence>
<evidence type="ECO:0000256" key="1">
    <source>
        <dbReference type="ARBA" id="ARBA00001971"/>
    </source>
</evidence>
<evidence type="ECO:0008006" key="7">
    <source>
        <dbReference type="Google" id="ProtNLM"/>
    </source>
</evidence>
<dbReference type="Pfam" id="PF00067">
    <property type="entry name" value="p450"/>
    <property type="match status" value="1"/>
</dbReference>
<dbReference type="AlphaFoldDB" id="V8N417"/>
<dbReference type="Proteomes" id="UP000018936">
    <property type="component" value="Unassembled WGS sequence"/>
</dbReference>
<proteinExistence type="inferred from homology"/>
<comment type="similarity">
    <text evidence="2">Belongs to the cytochrome P450 family.</text>
</comment>
<name>V8N417_OPHHA</name>
<dbReference type="OrthoDB" id="2789670at2759"/>
<reference evidence="5 6" key="1">
    <citation type="journal article" date="2013" name="Proc. Natl. Acad. Sci. U.S.A.">
        <title>The king cobra genome reveals dynamic gene evolution and adaptation in the snake venom system.</title>
        <authorList>
            <person name="Vonk F.J."/>
            <person name="Casewell N.R."/>
            <person name="Henkel C.V."/>
            <person name="Heimberg A.M."/>
            <person name="Jansen H.J."/>
            <person name="McCleary R.J."/>
            <person name="Kerkkamp H.M."/>
            <person name="Vos R.A."/>
            <person name="Guerreiro I."/>
            <person name="Calvete J.J."/>
            <person name="Wuster W."/>
            <person name="Woods A.E."/>
            <person name="Logan J.M."/>
            <person name="Harrison R.A."/>
            <person name="Castoe T.A."/>
            <person name="de Koning A.P."/>
            <person name="Pollock D.D."/>
            <person name="Yandell M."/>
            <person name="Calderon D."/>
            <person name="Renjifo C."/>
            <person name="Currier R.B."/>
            <person name="Salgado D."/>
            <person name="Pla D."/>
            <person name="Sanz L."/>
            <person name="Hyder A.S."/>
            <person name="Ribeiro J.M."/>
            <person name="Arntzen J.W."/>
            <person name="van den Thillart G.E."/>
            <person name="Boetzer M."/>
            <person name="Pirovano W."/>
            <person name="Dirks R.P."/>
            <person name="Spaink H.P."/>
            <person name="Duboule D."/>
            <person name="McGlinn E."/>
            <person name="Kini R.M."/>
            <person name="Richardson M.K."/>
        </authorList>
    </citation>
    <scope>NUCLEOTIDE SEQUENCE</scope>
    <source>
        <tissue evidence="5">Blood</tissue>
    </source>
</reference>
<dbReference type="Gene3D" id="1.10.630.10">
    <property type="entry name" value="Cytochrome P450"/>
    <property type="match status" value="1"/>
</dbReference>
<dbReference type="SUPFAM" id="SSF48264">
    <property type="entry name" value="Cytochrome P450"/>
    <property type="match status" value="1"/>
</dbReference>
<dbReference type="GO" id="GO:0020037">
    <property type="term" value="F:heme binding"/>
    <property type="evidence" value="ECO:0007669"/>
    <property type="project" value="InterPro"/>
</dbReference>
<protein>
    <recommendedName>
        <fullName evidence="7">Cytochrome protein</fullName>
    </recommendedName>
</protein>
<dbReference type="InterPro" id="IPR002401">
    <property type="entry name" value="Cyt_P450_E_grp-I"/>
</dbReference>
<dbReference type="PANTHER" id="PTHR24300:SF134">
    <property type="entry name" value="CYTOCHROME P450, FAMILY 2, SUBFAMILY AB, POLYPEPTIDE 2-RELATED"/>
    <property type="match status" value="1"/>
</dbReference>
<dbReference type="EMBL" id="AZIM01010482">
    <property type="protein sequence ID" value="ETE56999.1"/>
    <property type="molecule type" value="Genomic_DNA"/>
</dbReference>
<dbReference type="GO" id="GO:0005737">
    <property type="term" value="C:cytoplasm"/>
    <property type="evidence" value="ECO:0007669"/>
    <property type="project" value="TreeGrafter"/>
</dbReference>
<feature type="non-terminal residue" evidence="5">
    <location>
        <position position="137"/>
    </location>
</feature>
<accession>V8N417</accession>
<dbReference type="GO" id="GO:0005506">
    <property type="term" value="F:iron ion binding"/>
    <property type="evidence" value="ECO:0007669"/>
    <property type="project" value="InterPro"/>
</dbReference>
<dbReference type="InterPro" id="IPR050182">
    <property type="entry name" value="Cytochrome_P450_fam2"/>
</dbReference>
<dbReference type="GO" id="GO:0006082">
    <property type="term" value="P:organic acid metabolic process"/>
    <property type="evidence" value="ECO:0007669"/>
    <property type="project" value="TreeGrafter"/>
</dbReference>
<comment type="caution">
    <text evidence="5">The sequence shown here is derived from an EMBL/GenBank/DDBJ whole genome shotgun (WGS) entry which is preliminary data.</text>
</comment>
<dbReference type="PRINTS" id="PR00385">
    <property type="entry name" value="P450"/>
</dbReference>
<evidence type="ECO:0000313" key="6">
    <source>
        <dbReference type="Proteomes" id="UP000018936"/>
    </source>
</evidence>
<keyword evidence="4" id="KW-0408">Iron</keyword>
<comment type="cofactor">
    <cofactor evidence="1">
        <name>heme</name>
        <dbReference type="ChEBI" id="CHEBI:30413"/>
    </cofactor>
</comment>
<feature type="non-terminal residue" evidence="5">
    <location>
        <position position="1"/>
    </location>
</feature>
<sequence length="137" mass="15558">MARMRWKQVKKSARIIFAGGNVWKQHRQIGATRLKFLSQGKSGLEHKIQEEALHLIEVFDSTEGSETASTTLHWALLYMVAYPDIQAKVQKELDDVLGSSSRLISCSDRRKLPYPNAVIHEIQRYANIILIGGPRQS</sequence>
<organism evidence="5 6">
    <name type="scientific">Ophiophagus hannah</name>
    <name type="common">King cobra</name>
    <name type="synonym">Naja hannah</name>
    <dbReference type="NCBI Taxonomy" id="8665"/>
    <lineage>
        <taxon>Eukaryota</taxon>
        <taxon>Metazoa</taxon>
        <taxon>Chordata</taxon>
        <taxon>Craniata</taxon>
        <taxon>Vertebrata</taxon>
        <taxon>Euteleostomi</taxon>
        <taxon>Lepidosauria</taxon>
        <taxon>Squamata</taxon>
        <taxon>Bifurcata</taxon>
        <taxon>Unidentata</taxon>
        <taxon>Episquamata</taxon>
        <taxon>Toxicofera</taxon>
        <taxon>Serpentes</taxon>
        <taxon>Colubroidea</taxon>
        <taxon>Elapidae</taxon>
        <taxon>Elapinae</taxon>
        <taxon>Ophiophagus</taxon>
    </lineage>
</organism>
<gene>
    <name evidence="5" type="ORF">L345_17289</name>
</gene>
<dbReference type="InterPro" id="IPR001128">
    <property type="entry name" value="Cyt_P450"/>
</dbReference>
<dbReference type="PANTHER" id="PTHR24300">
    <property type="entry name" value="CYTOCHROME P450 508A4-RELATED"/>
    <property type="match status" value="1"/>
</dbReference>
<keyword evidence="3" id="KW-0479">Metal-binding</keyword>
<evidence type="ECO:0000256" key="2">
    <source>
        <dbReference type="ARBA" id="ARBA00010617"/>
    </source>
</evidence>
<evidence type="ECO:0000313" key="5">
    <source>
        <dbReference type="EMBL" id="ETE56999.1"/>
    </source>
</evidence>
<evidence type="ECO:0000256" key="3">
    <source>
        <dbReference type="ARBA" id="ARBA00022723"/>
    </source>
</evidence>
<keyword evidence="6" id="KW-1185">Reference proteome</keyword>